<protein>
    <recommendedName>
        <fullName evidence="2">Nudix hydrolase domain-containing protein</fullName>
    </recommendedName>
</protein>
<keyword evidence="1" id="KW-0378">Hydrolase</keyword>
<dbReference type="CDD" id="cd04697">
    <property type="entry name" value="NUDIX_Hydrolase"/>
    <property type="match status" value="1"/>
</dbReference>
<evidence type="ECO:0000259" key="2">
    <source>
        <dbReference type="PROSITE" id="PS51462"/>
    </source>
</evidence>
<dbReference type="EMBL" id="JANCYU010000042">
    <property type="protein sequence ID" value="KAK4526609.1"/>
    <property type="molecule type" value="Genomic_DNA"/>
</dbReference>
<organism evidence="3 4">
    <name type="scientific">Galdieria yellowstonensis</name>
    <dbReference type="NCBI Taxonomy" id="3028027"/>
    <lineage>
        <taxon>Eukaryota</taxon>
        <taxon>Rhodophyta</taxon>
        <taxon>Bangiophyceae</taxon>
        <taxon>Galdieriales</taxon>
        <taxon>Galdieriaceae</taxon>
        <taxon>Galdieria</taxon>
    </lineage>
</organism>
<dbReference type="AlphaFoldDB" id="A0AAV9IH09"/>
<dbReference type="InterPro" id="IPR000086">
    <property type="entry name" value="NUDIX_hydrolase_dom"/>
</dbReference>
<evidence type="ECO:0000313" key="4">
    <source>
        <dbReference type="Proteomes" id="UP001300502"/>
    </source>
</evidence>
<dbReference type="Pfam" id="PF00293">
    <property type="entry name" value="NUDIX"/>
    <property type="match status" value="1"/>
</dbReference>
<dbReference type="InterPro" id="IPR020084">
    <property type="entry name" value="NUDIX_hydrolase_CS"/>
</dbReference>
<feature type="domain" description="Nudix hydrolase" evidence="2">
    <location>
        <begin position="38"/>
        <end position="169"/>
    </location>
</feature>
<name>A0AAV9IH09_9RHOD</name>
<accession>A0AAV9IH09</accession>
<dbReference type="Gene3D" id="3.90.79.10">
    <property type="entry name" value="Nucleoside Triphosphate Pyrophosphohydrolase"/>
    <property type="match status" value="1"/>
</dbReference>
<gene>
    <name evidence="3" type="ORF">GAYE_SCF26G4525</name>
</gene>
<comment type="caution">
    <text evidence="3">The sequence shown here is derived from an EMBL/GenBank/DDBJ whole genome shotgun (WGS) entry which is preliminary data.</text>
</comment>
<evidence type="ECO:0000256" key="1">
    <source>
        <dbReference type="ARBA" id="ARBA00022801"/>
    </source>
</evidence>
<dbReference type="PROSITE" id="PS00893">
    <property type="entry name" value="NUDIX_BOX"/>
    <property type="match status" value="1"/>
</dbReference>
<evidence type="ECO:0000313" key="3">
    <source>
        <dbReference type="EMBL" id="KAK4526609.1"/>
    </source>
</evidence>
<dbReference type="GO" id="GO:0016787">
    <property type="term" value="F:hydrolase activity"/>
    <property type="evidence" value="ECO:0007669"/>
    <property type="project" value="UniProtKB-KW"/>
</dbReference>
<dbReference type="NCBIfam" id="NF011922">
    <property type="entry name" value="PRK15393.1"/>
    <property type="match status" value="1"/>
</dbReference>
<keyword evidence="4" id="KW-1185">Reference proteome</keyword>
<dbReference type="PROSITE" id="PS51462">
    <property type="entry name" value="NUDIX"/>
    <property type="match status" value="1"/>
</dbReference>
<dbReference type="Proteomes" id="UP001300502">
    <property type="component" value="Unassembled WGS sequence"/>
</dbReference>
<dbReference type="PANTHER" id="PTHR10885">
    <property type="entry name" value="ISOPENTENYL-DIPHOSPHATE DELTA-ISOMERASE"/>
    <property type="match status" value="1"/>
</dbReference>
<sequence length="180" mass="20713">MSTPNNDSLSSNEEVLLVDLNNNVVGSCPRKGMRAKNLPHRASYILVFHAGDKIIVQKRTKYKDYCPGYYEVTAGGVNSFGESKEECARRELFEELGISNSLEYCFPFFYQDSHTTVWGDFWTCRFEGRVPEDLTLQESEVESVQLMTVEQILQEADSKQKQFTPDSLYALRKWVSRNKD</sequence>
<reference evidence="3 4" key="1">
    <citation type="submission" date="2022-07" db="EMBL/GenBank/DDBJ databases">
        <title>Genome-wide signatures of adaptation to extreme environments.</title>
        <authorList>
            <person name="Cho C.H."/>
            <person name="Yoon H.S."/>
        </authorList>
    </citation>
    <scope>NUCLEOTIDE SEQUENCE [LARGE SCALE GENOMIC DNA]</scope>
    <source>
        <strain evidence="3 4">108.79 E11</strain>
    </source>
</reference>
<dbReference type="InterPro" id="IPR015797">
    <property type="entry name" value="NUDIX_hydrolase-like_dom_sf"/>
</dbReference>
<dbReference type="SUPFAM" id="SSF55811">
    <property type="entry name" value="Nudix"/>
    <property type="match status" value="1"/>
</dbReference>
<proteinExistence type="predicted"/>
<dbReference type="PANTHER" id="PTHR10885:SF0">
    <property type="entry name" value="ISOPENTENYL-DIPHOSPHATE DELTA-ISOMERASE"/>
    <property type="match status" value="1"/>
</dbReference>